<accession>A0A0K2UQZ3</accession>
<dbReference type="EMBL" id="HACA01023323">
    <property type="protein sequence ID" value="CDW40684.1"/>
    <property type="molecule type" value="Transcribed_RNA"/>
</dbReference>
<reference evidence="1" key="1">
    <citation type="submission" date="2014-05" db="EMBL/GenBank/DDBJ databases">
        <authorList>
            <person name="Chronopoulou M."/>
        </authorList>
    </citation>
    <scope>NUCLEOTIDE SEQUENCE</scope>
    <source>
        <tissue evidence="1">Whole organism</tissue>
    </source>
</reference>
<evidence type="ECO:0000313" key="1">
    <source>
        <dbReference type="EMBL" id="CDW40684.1"/>
    </source>
</evidence>
<organism evidence="1">
    <name type="scientific">Lepeophtheirus salmonis</name>
    <name type="common">Salmon louse</name>
    <name type="synonym">Caligus salmonis</name>
    <dbReference type="NCBI Taxonomy" id="72036"/>
    <lineage>
        <taxon>Eukaryota</taxon>
        <taxon>Metazoa</taxon>
        <taxon>Ecdysozoa</taxon>
        <taxon>Arthropoda</taxon>
        <taxon>Crustacea</taxon>
        <taxon>Multicrustacea</taxon>
        <taxon>Hexanauplia</taxon>
        <taxon>Copepoda</taxon>
        <taxon>Siphonostomatoida</taxon>
        <taxon>Caligidae</taxon>
        <taxon>Lepeophtheirus</taxon>
    </lineage>
</organism>
<name>A0A0K2UQZ3_LEPSM</name>
<protein>
    <submittedName>
        <fullName evidence="1">Uncharacterized protein</fullName>
    </submittedName>
</protein>
<proteinExistence type="predicted"/>
<sequence>MWSLTRTHLSS</sequence>